<evidence type="ECO:0000313" key="2">
    <source>
        <dbReference type="Proteomes" id="UP001054945"/>
    </source>
</evidence>
<accession>A0AAV4QRE2</accession>
<evidence type="ECO:0000313" key="1">
    <source>
        <dbReference type="EMBL" id="GIY10839.1"/>
    </source>
</evidence>
<name>A0AAV4QRE2_CAEEX</name>
<dbReference type="AlphaFoldDB" id="A0AAV4QRE2"/>
<organism evidence="1 2">
    <name type="scientific">Caerostris extrusa</name>
    <name type="common">Bark spider</name>
    <name type="synonym">Caerostris bankana</name>
    <dbReference type="NCBI Taxonomy" id="172846"/>
    <lineage>
        <taxon>Eukaryota</taxon>
        <taxon>Metazoa</taxon>
        <taxon>Ecdysozoa</taxon>
        <taxon>Arthropoda</taxon>
        <taxon>Chelicerata</taxon>
        <taxon>Arachnida</taxon>
        <taxon>Araneae</taxon>
        <taxon>Araneomorphae</taxon>
        <taxon>Entelegynae</taxon>
        <taxon>Araneoidea</taxon>
        <taxon>Araneidae</taxon>
        <taxon>Caerostris</taxon>
    </lineage>
</organism>
<dbReference type="EMBL" id="BPLR01006568">
    <property type="protein sequence ID" value="GIY10839.1"/>
    <property type="molecule type" value="Genomic_DNA"/>
</dbReference>
<gene>
    <name evidence="1" type="ORF">CEXT_534201</name>
</gene>
<comment type="caution">
    <text evidence="1">The sequence shown here is derived from an EMBL/GenBank/DDBJ whole genome shotgun (WGS) entry which is preliminary data.</text>
</comment>
<sequence>MHSAPGYHTKCRKVGAAVVSHVRNGNRYLDLGLRFKNSANFLKSFNLGSLFRGLHEKKLLINAETLADYRFLISLICSGV</sequence>
<proteinExistence type="predicted"/>
<reference evidence="1 2" key="1">
    <citation type="submission" date="2021-06" db="EMBL/GenBank/DDBJ databases">
        <title>Caerostris extrusa draft genome.</title>
        <authorList>
            <person name="Kono N."/>
            <person name="Arakawa K."/>
        </authorList>
    </citation>
    <scope>NUCLEOTIDE SEQUENCE [LARGE SCALE GENOMIC DNA]</scope>
</reference>
<dbReference type="Proteomes" id="UP001054945">
    <property type="component" value="Unassembled WGS sequence"/>
</dbReference>
<keyword evidence="2" id="KW-1185">Reference proteome</keyword>
<protein>
    <submittedName>
        <fullName evidence="1">Uncharacterized protein</fullName>
    </submittedName>
</protein>